<dbReference type="OrthoDB" id="6362633at2759"/>
<dbReference type="AlphaFoldDB" id="A0A1Z5KRV8"/>
<dbReference type="InParanoid" id="A0A1Z5KRV8"/>
<reference evidence="3 4" key="1">
    <citation type="journal article" date="2015" name="Plant Cell">
        <title>Oil accumulation by the oleaginous diatom Fistulifera solaris as revealed by the genome and transcriptome.</title>
        <authorList>
            <person name="Tanaka T."/>
            <person name="Maeda Y."/>
            <person name="Veluchamy A."/>
            <person name="Tanaka M."/>
            <person name="Abida H."/>
            <person name="Marechal E."/>
            <person name="Bowler C."/>
            <person name="Muto M."/>
            <person name="Sunaga Y."/>
            <person name="Tanaka M."/>
            <person name="Yoshino T."/>
            <person name="Taniguchi T."/>
            <person name="Fukuda Y."/>
            <person name="Nemoto M."/>
            <person name="Matsumoto M."/>
            <person name="Wong P.S."/>
            <person name="Aburatani S."/>
            <person name="Fujibuchi W."/>
        </authorList>
    </citation>
    <scope>NUCLEOTIDE SEQUENCE [LARGE SCALE GENOMIC DNA]</scope>
    <source>
        <strain evidence="3 4">JPCC DA0580</strain>
    </source>
</reference>
<feature type="domain" description="Phosphoribulokinase/uridine kinase" evidence="2">
    <location>
        <begin position="75"/>
        <end position="226"/>
    </location>
</feature>
<gene>
    <name evidence="3" type="ORF">FisN_7Hu358</name>
</gene>
<dbReference type="Proteomes" id="UP000198406">
    <property type="component" value="Unassembled WGS sequence"/>
</dbReference>
<dbReference type="InterPro" id="IPR027417">
    <property type="entry name" value="P-loop_NTPase"/>
</dbReference>
<organism evidence="3 4">
    <name type="scientific">Fistulifera solaris</name>
    <name type="common">Oleaginous diatom</name>
    <dbReference type="NCBI Taxonomy" id="1519565"/>
    <lineage>
        <taxon>Eukaryota</taxon>
        <taxon>Sar</taxon>
        <taxon>Stramenopiles</taxon>
        <taxon>Ochrophyta</taxon>
        <taxon>Bacillariophyta</taxon>
        <taxon>Bacillariophyceae</taxon>
        <taxon>Bacillariophycidae</taxon>
        <taxon>Naviculales</taxon>
        <taxon>Naviculaceae</taxon>
        <taxon>Fistulifera</taxon>
    </lineage>
</organism>
<comment type="caution">
    <text evidence="3">The sequence shown here is derived from an EMBL/GenBank/DDBJ whole genome shotgun (WGS) entry which is preliminary data.</text>
</comment>
<dbReference type="GO" id="GO:0005524">
    <property type="term" value="F:ATP binding"/>
    <property type="evidence" value="ECO:0007669"/>
    <property type="project" value="InterPro"/>
</dbReference>
<accession>A0A1Z5KRV8</accession>
<evidence type="ECO:0000313" key="4">
    <source>
        <dbReference type="Proteomes" id="UP000198406"/>
    </source>
</evidence>
<dbReference type="GO" id="GO:0016301">
    <property type="term" value="F:kinase activity"/>
    <property type="evidence" value="ECO:0007669"/>
    <property type="project" value="InterPro"/>
</dbReference>
<protein>
    <recommendedName>
        <fullName evidence="2">Phosphoribulokinase/uridine kinase domain-containing protein</fullName>
    </recommendedName>
</protein>
<keyword evidence="4" id="KW-1185">Reference proteome</keyword>
<dbReference type="PANTHER" id="PTHR10285">
    <property type="entry name" value="URIDINE KINASE"/>
    <property type="match status" value="1"/>
</dbReference>
<proteinExistence type="predicted"/>
<evidence type="ECO:0000259" key="2">
    <source>
        <dbReference type="Pfam" id="PF00485"/>
    </source>
</evidence>
<name>A0A1Z5KRV8_FISSO</name>
<dbReference type="Pfam" id="PF00485">
    <property type="entry name" value="PRK"/>
    <property type="match status" value="1"/>
</dbReference>
<feature type="region of interest" description="Disordered" evidence="1">
    <location>
        <begin position="18"/>
        <end position="43"/>
    </location>
</feature>
<dbReference type="Gene3D" id="3.40.50.300">
    <property type="entry name" value="P-loop containing nucleotide triphosphate hydrolases"/>
    <property type="match status" value="3"/>
</dbReference>
<dbReference type="EMBL" id="BDSP01000285">
    <property type="protein sequence ID" value="GAX29050.1"/>
    <property type="molecule type" value="Genomic_DNA"/>
</dbReference>
<sequence length="277" mass="31765">MNAILPSKPRKTCALEPYRRLSSSTGVSTDNTPPLSTSPHEKQNIVESTNETYNRLVDKLHHKLQDLYPHQKYWVAIAGGPGSGKTTSAMTIAHRINTRCDRSVAIVIPMDGFHYAREELMAQYGGPDALRRRGAPWTIDANAIYQKLQEIRQFGRADLPTYSRKESNPVLDGVHVEMHHRILLVEGLYLLHTRDPAWAPLDEFWDERWFVLAPSRDIQIERLLNRRLQTWSFSKAEQWGTGREGAEKLVRFNDVKNMDLVEYCVERADEVIVTVSD</sequence>
<dbReference type="InterPro" id="IPR006083">
    <property type="entry name" value="PRK/URK"/>
</dbReference>
<feature type="compositionally biased region" description="Polar residues" evidence="1">
    <location>
        <begin position="21"/>
        <end position="38"/>
    </location>
</feature>
<evidence type="ECO:0000256" key="1">
    <source>
        <dbReference type="SAM" id="MobiDB-lite"/>
    </source>
</evidence>
<dbReference type="SUPFAM" id="SSF52540">
    <property type="entry name" value="P-loop containing nucleoside triphosphate hydrolases"/>
    <property type="match status" value="1"/>
</dbReference>
<evidence type="ECO:0000313" key="3">
    <source>
        <dbReference type="EMBL" id="GAX29050.1"/>
    </source>
</evidence>